<protein>
    <submittedName>
        <fullName evidence="1">Uncharacterized protein</fullName>
    </submittedName>
</protein>
<organism evidence="1 2">
    <name type="scientific">Arctium lappa</name>
    <name type="common">Greater burdock</name>
    <name type="synonym">Lappa major</name>
    <dbReference type="NCBI Taxonomy" id="4217"/>
    <lineage>
        <taxon>Eukaryota</taxon>
        <taxon>Viridiplantae</taxon>
        <taxon>Streptophyta</taxon>
        <taxon>Embryophyta</taxon>
        <taxon>Tracheophyta</taxon>
        <taxon>Spermatophyta</taxon>
        <taxon>Magnoliopsida</taxon>
        <taxon>eudicotyledons</taxon>
        <taxon>Gunneridae</taxon>
        <taxon>Pentapetalae</taxon>
        <taxon>asterids</taxon>
        <taxon>campanulids</taxon>
        <taxon>Asterales</taxon>
        <taxon>Asteraceae</taxon>
        <taxon>Carduoideae</taxon>
        <taxon>Cardueae</taxon>
        <taxon>Arctiinae</taxon>
        <taxon>Arctium</taxon>
    </lineage>
</organism>
<evidence type="ECO:0000313" key="1">
    <source>
        <dbReference type="EMBL" id="KAI3748854.1"/>
    </source>
</evidence>
<dbReference type="Proteomes" id="UP001055879">
    <property type="component" value="Linkage Group LG03"/>
</dbReference>
<proteinExistence type="predicted"/>
<name>A0ACB9DQ68_ARCLA</name>
<comment type="caution">
    <text evidence="1">The sequence shown here is derived from an EMBL/GenBank/DDBJ whole genome shotgun (WGS) entry which is preliminary data.</text>
</comment>
<sequence length="70" mass="7646">MLHDFPTKGMSHMKTHTCLSHLSPSSKSFYQNQRSQESIPPPLNIPKASPHPTPPSTPPPPPPPTTNTPI</sequence>
<keyword evidence="2" id="KW-1185">Reference proteome</keyword>
<evidence type="ECO:0000313" key="2">
    <source>
        <dbReference type="Proteomes" id="UP001055879"/>
    </source>
</evidence>
<reference evidence="1 2" key="2">
    <citation type="journal article" date="2022" name="Mol. Ecol. Resour.">
        <title>The genomes of chicory, endive, great burdock and yacon provide insights into Asteraceae paleo-polyploidization history and plant inulin production.</title>
        <authorList>
            <person name="Fan W."/>
            <person name="Wang S."/>
            <person name="Wang H."/>
            <person name="Wang A."/>
            <person name="Jiang F."/>
            <person name="Liu H."/>
            <person name="Zhao H."/>
            <person name="Xu D."/>
            <person name="Zhang Y."/>
        </authorList>
    </citation>
    <scope>NUCLEOTIDE SEQUENCE [LARGE SCALE GENOMIC DNA]</scope>
    <source>
        <strain evidence="2">cv. Niubang</strain>
    </source>
</reference>
<dbReference type="EMBL" id="CM042049">
    <property type="protein sequence ID" value="KAI3748854.1"/>
    <property type="molecule type" value="Genomic_DNA"/>
</dbReference>
<reference evidence="2" key="1">
    <citation type="journal article" date="2022" name="Mol. Ecol. Resour.">
        <title>The genomes of chicory, endive, great burdock and yacon provide insights into Asteraceae palaeo-polyploidization history and plant inulin production.</title>
        <authorList>
            <person name="Fan W."/>
            <person name="Wang S."/>
            <person name="Wang H."/>
            <person name="Wang A."/>
            <person name="Jiang F."/>
            <person name="Liu H."/>
            <person name="Zhao H."/>
            <person name="Xu D."/>
            <person name="Zhang Y."/>
        </authorList>
    </citation>
    <scope>NUCLEOTIDE SEQUENCE [LARGE SCALE GENOMIC DNA]</scope>
    <source>
        <strain evidence="2">cv. Niubang</strain>
    </source>
</reference>
<accession>A0ACB9DQ68</accession>
<gene>
    <name evidence="1" type="ORF">L6452_12244</name>
</gene>